<gene>
    <name evidence="1" type="ORF">PMAYCL1PPCAC_03266</name>
</gene>
<keyword evidence="2" id="KW-1185">Reference proteome</keyword>
<reference evidence="2" key="1">
    <citation type="submission" date="2022-10" db="EMBL/GenBank/DDBJ databases">
        <title>Genome assembly of Pristionchus species.</title>
        <authorList>
            <person name="Yoshida K."/>
            <person name="Sommer R.J."/>
        </authorList>
    </citation>
    <scope>NUCLEOTIDE SEQUENCE [LARGE SCALE GENOMIC DNA]</scope>
    <source>
        <strain evidence="2">RS5460</strain>
    </source>
</reference>
<dbReference type="AlphaFoldDB" id="A0AAN4Z5W5"/>
<accession>A0AAN4Z5W5</accession>
<feature type="non-terminal residue" evidence="1">
    <location>
        <position position="1"/>
    </location>
</feature>
<evidence type="ECO:0000313" key="1">
    <source>
        <dbReference type="EMBL" id="GMR33071.1"/>
    </source>
</evidence>
<evidence type="ECO:0000313" key="2">
    <source>
        <dbReference type="Proteomes" id="UP001328107"/>
    </source>
</evidence>
<sequence length="400" mass="46077">KGNYDQMMVPIKRLIIPQDPSNLNQKDSTIHTDAPFFKFQTVKEVIRDSPVPIAETEYRKGVIATRIHEMCLQCLGDIDWDTCRTVNDGWGIAWHCDTCGYLKKSHEMVLIFLRGAADKHYLNPSQINKYKVRVFPWAESPRENDSIMHIQSMYTQVACLTQQGGMEVREALGDADFFAKAGIFDILARAWLDEKYWQLVAIRIQDSIWISHVKKWSQNYKGDKKVHRSSELPASTDTTPRRVNHFELVRSELRPKSGTTISFAVLSEFDLTDGGEKIRRTQSGINPRYIPLDKWELSRLINMRLTGINQCTQSYKENIFESKLPELARLDPELEQRSWDFLTDALSIIRDSLPRNGEYAEITISPKNQAVPPLGEVKIENRGAVNPVHFTEDFRKAFEL</sequence>
<name>A0AAN4Z5W5_9BILA</name>
<dbReference type="Proteomes" id="UP001328107">
    <property type="component" value="Unassembled WGS sequence"/>
</dbReference>
<proteinExistence type="predicted"/>
<dbReference type="EMBL" id="BTRK01000001">
    <property type="protein sequence ID" value="GMR33071.1"/>
    <property type="molecule type" value="Genomic_DNA"/>
</dbReference>
<comment type="caution">
    <text evidence="1">The sequence shown here is derived from an EMBL/GenBank/DDBJ whole genome shotgun (WGS) entry which is preliminary data.</text>
</comment>
<organism evidence="1 2">
    <name type="scientific">Pristionchus mayeri</name>
    <dbReference type="NCBI Taxonomy" id="1317129"/>
    <lineage>
        <taxon>Eukaryota</taxon>
        <taxon>Metazoa</taxon>
        <taxon>Ecdysozoa</taxon>
        <taxon>Nematoda</taxon>
        <taxon>Chromadorea</taxon>
        <taxon>Rhabditida</taxon>
        <taxon>Rhabditina</taxon>
        <taxon>Diplogasteromorpha</taxon>
        <taxon>Diplogasteroidea</taxon>
        <taxon>Neodiplogasteridae</taxon>
        <taxon>Pristionchus</taxon>
    </lineage>
</organism>
<protein>
    <submittedName>
        <fullName evidence="1">Uncharacterized protein</fullName>
    </submittedName>
</protein>